<evidence type="ECO:0000256" key="3">
    <source>
        <dbReference type="ARBA" id="ARBA00022622"/>
    </source>
</evidence>
<keyword evidence="6" id="KW-0325">Glycoprotein</keyword>
<dbReference type="Pfam" id="PF00087">
    <property type="entry name" value="Toxin_TOLIP"/>
    <property type="match status" value="1"/>
</dbReference>
<evidence type="ECO:0000313" key="11">
    <source>
        <dbReference type="RefSeq" id="XP_021572392.1"/>
    </source>
</evidence>
<dbReference type="PANTHER" id="PTHR16983:SF16">
    <property type="entry name" value="UPAR_LY6 DOMAIN-CONTAINING PROTEIN"/>
    <property type="match status" value="1"/>
</dbReference>
<keyword evidence="10" id="KW-1185">Reference proteome</keyword>
<evidence type="ECO:0000256" key="1">
    <source>
        <dbReference type="ARBA" id="ARBA00004609"/>
    </source>
</evidence>
<dbReference type="AlphaFoldDB" id="A0A3Q0EBT9"/>
<evidence type="ECO:0000256" key="4">
    <source>
        <dbReference type="ARBA" id="ARBA00022729"/>
    </source>
</evidence>
<keyword evidence="3" id="KW-0336">GPI-anchor</keyword>
<keyword evidence="4 8" id="KW-0732">Signal</keyword>
<keyword evidence="3" id="KW-0449">Lipoprotein</keyword>
<dbReference type="PROSITE" id="PS51257">
    <property type="entry name" value="PROKAR_LIPOPROTEIN"/>
    <property type="match status" value="1"/>
</dbReference>
<dbReference type="OrthoDB" id="9900838at2759"/>
<dbReference type="GO" id="GO:0098552">
    <property type="term" value="C:side of membrane"/>
    <property type="evidence" value="ECO:0007669"/>
    <property type="project" value="UniProtKB-KW"/>
</dbReference>
<evidence type="ECO:0000313" key="10">
    <source>
        <dbReference type="Proteomes" id="UP000189704"/>
    </source>
</evidence>
<feature type="domain" description="UPAR/Ly6" evidence="9">
    <location>
        <begin position="23"/>
        <end position="109"/>
    </location>
</feature>
<sequence>MSSRWALGMLLMAAWSIGCGKAFRCYTCEQPTTTSSCRNISYCKPEDTACKTTLVNVEAEYPFHQRPVVTRSCSTSCIATDPDSIGAAHLIFCCFRDLCNRKASVGLLLNPRGQEGARQSPRNAAARTLPPPARRGHTGPACTACPPCPEPPPRARLHRQTHKGRRQGKPLPHRLAMRKPTCPPVPVPLPGNVAA</sequence>
<evidence type="ECO:0000256" key="6">
    <source>
        <dbReference type="ARBA" id="ARBA00023180"/>
    </source>
</evidence>
<dbReference type="GeneID" id="103268732"/>
<evidence type="ECO:0000259" key="9">
    <source>
        <dbReference type="SMART" id="SM00134"/>
    </source>
</evidence>
<dbReference type="InterPro" id="IPR035076">
    <property type="entry name" value="Toxin/TOLIP"/>
</dbReference>
<dbReference type="SUPFAM" id="SSF57302">
    <property type="entry name" value="Snake toxin-like"/>
    <property type="match status" value="1"/>
</dbReference>
<feature type="chain" id="PRO_5018116639" evidence="8">
    <location>
        <begin position="23"/>
        <end position="195"/>
    </location>
</feature>
<dbReference type="RefSeq" id="XP_021572392.1">
    <property type="nucleotide sequence ID" value="XM_021716717.1"/>
</dbReference>
<comment type="subcellular location">
    <subcellularLocation>
        <location evidence="1">Cell membrane</location>
        <topology evidence="1">Lipid-anchor</topology>
        <topology evidence="1">GPI-anchor</topology>
    </subcellularLocation>
</comment>
<dbReference type="CTD" id="57152"/>
<dbReference type="InterPro" id="IPR051110">
    <property type="entry name" value="Ly-6/neurotoxin-like_GPI-ap"/>
</dbReference>
<feature type="region of interest" description="Disordered" evidence="7">
    <location>
        <begin position="112"/>
        <end position="195"/>
    </location>
</feature>
<evidence type="ECO:0000256" key="8">
    <source>
        <dbReference type="SAM" id="SignalP"/>
    </source>
</evidence>
<dbReference type="FunFam" id="2.10.60.10:FF:000003">
    <property type="entry name" value="lymphocyte antigen 6E isoform X1"/>
    <property type="match status" value="1"/>
</dbReference>
<proteinExistence type="predicted"/>
<dbReference type="SMART" id="SM00134">
    <property type="entry name" value="LU"/>
    <property type="match status" value="1"/>
</dbReference>
<gene>
    <name evidence="11" type="primary">SLURP1</name>
</gene>
<name>A0A3Q0EBT9_CARSF</name>
<dbReference type="Proteomes" id="UP000189704">
    <property type="component" value="Unplaced"/>
</dbReference>
<feature type="compositionally biased region" description="Basic residues" evidence="7">
    <location>
        <begin position="155"/>
        <end position="177"/>
    </location>
</feature>
<keyword evidence="2" id="KW-1003">Cell membrane</keyword>
<dbReference type="Gene3D" id="2.10.60.10">
    <property type="entry name" value="CD59"/>
    <property type="match status" value="1"/>
</dbReference>
<dbReference type="PANTHER" id="PTHR16983">
    <property type="entry name" value="UPAR/LY6 DOMAIN-CONTAINING PROTEIN"/>
    <property type="match status" value="1"/>
</dbReference>
<evidence type="ECO:0000256" key="7">
    <source>
        <dbReference type="SAM" id="MobiDB-lite"/>
    </source>
</evidence>
<dbReference type="KEGG" id="csyr:103268732"/>
<dbReference type="GO" id="GO:0005886">
    <property type="term" value="C:plasma membrane"/>
    <property type="evidence" value="ECO:0007669"/>
    <property type="project" value="UniProtKB-SubCell"/>
</dbReference>
<feature type="signal peptide" evidence="8">
    <location>
        <begin position="1"/>
        <end position="22"/>
    </location>
</feature>
<dbReference type="CDD" id="cd23560">
    <property type="entry name" value="TFP_LU_ECD_SLURP1_like"/>
    <property type="match status" value="1"/>
</dbReference>
<dbReference type="STRING" id="1868482.ENSTSYP00000023736"/>
<reference evidence="11" key="1">
    <citation type="submission" date="2025-08" db="UniProtKB">
        <authorList>
            <consortium name="RefSeq"/>
        </authorList>
    </citation>
    <scope>IDENTIFICATION</scope>
</reference>
<organism evidence="10 11">
    <name type="scientific">Carlito syrichta</name>
    <name type="common">Philippine tarsier</name>
    <name type="synonym">Tarsius syrichta</name>
    <dbReference type="NCBI Taxonomy" id="1868482"/>
    <lineage>
        <taxon>Eukaryota</taxon>
        <taxon>Metazoa</taxon>
        <taxon>Chordata</taxon>
        <taxon>Craniata</taxon>
        <taxon>Vertebrata</taxon>
        <taxon>Euteleostomi</taxon>
        <taxon>Mammalia</taxon>
        <taxon>Eutheria</taxon>
        <taxon>Euarchontoglires</taxon>
        <taxon>Primates</taxon>
        <taxon>Haplorrhini</taxon>
        <taxon>Tarsiiformes</taxon>
        <taxon>Tarsiidae</taxon>
        <taxon>Carlito</taxon>
    </lineage>
</organism>
<evidence type="ECO:0000256" key="2">
    <source>
        <dbReference type="ARBA" id="ARBA00022475"/>
    </source>
</evidence>
<dbReference type="InterPro" id="IPR016054">
    <property type="entry name" value="LY6_UPA_recep-like"/>
</dbReference>
<accession>A0A3Q0EBT9</accession>
<keyword evidence="5" id="KW-0472">Membrane</keyword>
<protein>
    <submittedName>
        <fullName evidence="11">Secreted Ly-6/uPAR-related protein 1</fullName>
    </submittedName>
</protein>
<evidence type="ECO:0000256" key="5">
    <source>
        <dbReference type="ARBA" id="ARBA00023136"/>
    </source>
</evidence>
<dbReference type="InterPro" id="IPR045860">
    <property type="entry name" value="Snake_toxin-like_sf"/>
</dbReference>